<feature type="domain" description="ANTAR" evidence="5">
    <location>
        <begin position="159"/>
        <end position="220"/>
    </location>
</feature>
<dbReference type="Pfam" id="PF13185">
    <property type="entry name" value="GAF_2"/>
    <property type="match status" value="1"/>
</dbReference>
<dbReference type="InterPro" id="IPR029016">
    <property type="entry name" value="GAF-like_dom_sf"/>
</dbReference>
<dbReference type="SUPFAM" id="SSF52172">
    <property type="entry name" value="CheY-like"/>
    <property type="match status" value="1"/>
</dbReference>
<protein>
    <submittedName>
        <fullName evidence="6">GAF and ANTAR domain-containing protein</fullName>
    </submittedName>
</protein>
<proteinExistence type="predicted"/>
<dbReference type="PIRSF" id="PIRSF036625">
    <property type="entry name" value="GAF_ANTAR"/>
    <property type="match status" value="1"/>
</dbReference>
<name>A0ABS5YTX2_9ACTN</name>
<evidence type="ECO:0000313" key="7">
    <source>
        <dbReference type="Proteomes" id="UP001519654"/>
    </source>
</evidence>
<dbReference type="InterPro" id="IPR011006">
    <property type="entry name" value="CheY-like_superfamily"/>
</dbReference>
<dbReference type="Gene3D" id="1.10.10.10">
    <property type="entry name" value="Winged helix-like DNA-binding domain superfamily/Winged helix DNA-binding domain"/>
    <property type="match status" value="1"/>
</dbReference>
<evidence type="ECO:0000256" key="1">
    <source>
        <dbReference type="ARBA" id="ARBA00022679"/>
    </source>
</evidence>
<dbReference type="InterPro" id="IPR036388">
    <property type="entry name" value="WH-like_DNA-bd_sf"/>
</dbReference>
<keyword evidence="4" id="KW-0804">Transcription</keyword>
<dbReference type="EMBL" id="JAHKKG010000008">
    <property type="protein sequence ID" value="MBU2666907.1"/>
    <property type="molecule type" value="Genomic_DNA"/>
</dbReference>
<dbReference type="Pfam" id="PF03861">
    <property type="entry name" value="ANTAR"/>
    <property type="match status" value="1"/>
</dbReference>
<sequence length="227" mass="24137">MDAFEELGRIRLSETSLDEVLLRVATLAREAIGGVDAASVTLVGARRSGSAACTGDLAKVLDEWQYENEGGPCLEAAATTTVVSVPDTTTEERWPAYLKRATAAGARSILSVGLPVQEVVTGALNLYSLEPAAFDAEAIAVAQEFAGFAAVALANAQSYDETAALARQMREAMAQRATIEQAKGIIMAEQRCTPDEAFERLSKLSQHANRKLRDVAAALVARASRPR</sequence>
<dbReference type="RefSeq" id="WP_215790977.1">
    <property type="nucleotide sequence ID" value="NZ_JAHKKG010000008.1"/>
</dbReference>
<dbReference type="PROSITE" id="PS50921">
    <property type="entry name" value="ANTAR"/>
    <property type="match status" value="1"/>
</dbReference>
<reference evidence="6 7" key="1">
    <citation type="submission" date="2021-06" db="EMBL/GenBank/DDBJ databases">
        <title>Actinoplanes lichenicola sp. nov., and Actinoplanes ovalisporus sp. nov., isolated from lichen in Thailand.</title>
        <authorList>
            <person name="Saeng-In P."/>
            <person name="Kanchanasin P."/>
            <person name="Yuki M."/>
            <person name="Kudo T."/>
            <person name="Ohkuma M."/>
            <person name="Phongsopitanun W."/>
            <person name="Tanasupawat S."/>
        </authorList>
    </citation>
    <scope>NUCLEOTIDE SEQUENCE [LARGE SCALE GENOMIC DNA]</scope>
    <source>
        <strain evidence="6 7">NBRC 110975</strain>
    </source>
</reference>
<dbReference type="SMART" id="SM01012">
    <property type="entry name" value="ANTAR"/>
    <property type="match status" value="1"/>
</dbReference>
<keyword evidence="2" id="KW-0418">Kinase</keyword>
<keyword evidence="3" id="KW-0805">Transcription regulation</keyword>
<evidence type="ECO:0000259" key="5">
    <source>
        <dbReference type="PROSITE" id="PS50921"/>
    </source>
</evidence>
<dbReference type="InterPro" id="IPR005561">
    <property type="entry name" value="ANTAR"/>
</dbReference>
<accession>A0ABS5YTX2</accession>
<evidence type="ECO:0000313" key="6">
    <source>
        <dbReference type="EMBL" id="MBU2666907.1"/>
    </source>
</evidence>
<dbReference type="Proteomes" id="UP001519654">
    <property type="component" value="Unassembled WGS sequence"/>
</dbReference>
<dbReference type="InterPro" id="IPR003018">
    <property type="entry name" value="GAF"/>
</dbReference>
<keyword evidence="7" id="KW-1185">Reference proteome</keyword>
<organism evidence="6 7">
    <name type="scientific">Paractinoplanes bogorensis</name>
    <dbReference type="NCBI Taxonomy" id="1610840"/>
    <lineage>
        <taxon>Bacteria</taxon>
        <taxon>Bacillati</taxon>
        <taxon>Actinomycetota</taxon>
        <taxon>Actinomycetes</taxon>
        <taxon>Micromonosporales</taxon>
        <taxon>Micromonosporaceae</taxon>
        <taxon>Paractinoplanes</taxon>
    </lineage>
</organism>
<gene>
    <name evidence="6" type="ORF">KOI35_25680</name>
</gene>
<dbReference type="Gene3D" id="3.30.450.40">
    <property type="match status" value="1"/>
</dbReference>
<dbReference type="SMART" id="SM00065">
    <property type="entry name" value="GAF"/>
    <property type="match status" value="1"/>
</dbReference>
<comment type="caution">
    <text evidence="6">The sequence shown here is derived from an EMBL/GenBank/DDBJ whole genome shotgun (WGS) entry which is preliminary data.</text>
</comment>
<evidence type="ECO:0000256" key="2">
    <source>
        <dbReference type="ARBA" id="ARBA00022777"/>
    </source>
</evidence>
<keyword evidence="1" id="KW-0808">Transferase</keyword>
<evidence type="ECO:0000256" key="3">
    <source>
        <dbReference type="ARBA" id="ARBA00023015"/>
    </source>
</evidence>
<dbReference type="SUPFAM" id="SSF55781">
    <property type="entry name" value="GAF domain-like"/>
    <property type="match status" value="1"/>
</dbReference>
<evidence type="ECO:0000256" key="4">
    <source>
        <dbReference type="ARBA" id="ARBA00023163"/>
    </source>
</evidence>
<dbReference type="InterPro" id="IPR012074">
    <property type="entry name" value="GAF_ANTAR"/>
</dbReference>